<evidence type="ECO:0000313" key="2">
    <source>
        <dbReference type="EMBL" id="AZV78650.1"/>
    </source>
</evidence>
<gene>
    <name evidence="2" type="ORF">EBB79_12710</name>
</gene>
<evidence type="ECO:0000256" key="1">
    <source>
        <dbReference type="SAM" id="MobiDB-lite"/>
    </source>
</evidence>
<accession>A0A3T0N3N7</accession>
<organism evidence="2 3">
    <name type="scientific">Parasedimentitalea marina</name>
    <dbReference type="NCBI Taxonomy" id="2483033"/>
    <lineage>
        <taxon>Bacteria</taxon>
        <taxon>Pseudomonadati</taxon>
        <taxon>Pseudomonadota</taxon>
        <taxon>Alphaproteobacteria</taxon>
        <taxon>Rhodobacterales</taxon>
        <taxon>Paracoccaceae</taxon>
        <taxon>Parasedimentitalea</taxon>
    </lineage>
</organism>
<keyword evidence="3" id="KW-1185">Reference proteome</keyword>
<evidence type="ECO:0000313" key="3">
    <source>
        <dbReference type="Proteomes" id="UP000283063"/>
    </source>
</evidence>
<dbReference type="Proteomes" id="UP000283063">
    <property type="component" value="Chromosome"/>
</dbReference>
<name>A0A3T0N3N7_9RHOB</name>
<proteinExistence type="predicted"/>
<dbReference type="EMBL" id="CP033219">
    <property type="protein sequence ID" value="AZV78650.1"/>
    <property type="molecule type" value="Genomic_DNA"/>
</dbReference>
<dbReference type="AlphaFoldDB" id="A0A3T0N3N7"/>
<dbReference type="KEGG" id="sedi:EBB79_12710"/>
<protein>
    <submittedName>
        <fullName evidence="2">Uncharacterized protein</fullName>
    </submittedName>
</protein>
<feature type="region of interest" description="Disordered" evidence="1">
    <location>
        <begin position="1"/>
        <end position="20"/>
    </location>
</feature>
<sequence length="66" mass="7293">MNASCYAHYRSGPYNRNRKMTKPTESVYLENANKARILTDAACHSEDPLAPQRVSAPWLSSAGTGH</sequence>
<reference evidence="2 3" key="1">
    <citation type="submission" date="2018-10" db="EMBL/GenBank/DDBJ databases">
        <title>Parasedimentitalea marina sp. nov., a psychrophilic bacterium isolated from deep seawater of the New Britain Trench.</title>
        <authorList>
            <person name="Cao J."/>
        </authorList>
    </citation>
    <scope>NUCLEOTIDE SEQUENCE [LARGE SCALE GENOMIC DNA]</scope>
    <source>
        <strain evidence="2 3">W43</strain>
    </source>
</reference>